<keyword evidence="3" id="KW-1185">Reference proteome</keyword>
<feature type="transmembrane region" description="Helical" evidence="1">
    <location>
        <begin position="57"/>
        <end position="77"/>
    </location>
</feature>
<reference evidence="2 3" key="1">
    <citation type="submission" date="2024-07" db="EMBL/GenBank/DDBJ databases">
        <authorList>
            <person name="Thanompreechachai J."/>
            <person name="Duangmal K."/>
        </authorList>
    </citation>
    <scope>NUCLEOTIDE SEQUENCE [LARGE SCALE GENOMIC DNA]</scope>
    <source>
        <strain evidence="2 3">KCTC 19886</strain>
    </source>
</reference>
<proteinExistence type="predicted"/>
<name>A0ABV3PCR6_9ACTN</name>
<dbReference type="EMBL" id="JBFNQN010000018">
    <property type="protein sequence ID" value="MEW9267434.1"/>
    <property type="molecule type" value="Genomic_DNA"/>
</dbReference>
<feature type="transmembrane region" description="Helical" evidence="1">
    <location>
        <begin position="30"/>
        <end position="50"/>
    </location>
</feature>
<sequence length="95" mass="9398">MHTLATFASFATDAAQGGGGGGFGTGGLRTWISENIVTLALLALGCIILWKSRGGEVANGISIAAGAIVGICFLGMATGTTATELGSWLVGLLRG</sequence>
<evidence type="ECO:0000313" key="2">
    <source>
        <dbReference type="EMBL" id="MEW9267434.1"/>
    </source>
</evidence>
<keyword evidence="1" id="KW-0812">Transmembrane</keyword>
<comment type="caution">
    <text evidence="2">The sequence shown here is derived from an EMBL/GenBank/DDBJ whole genome shotgun (WGS) entry which is preliminary data.</text>
</comment>
<accession>A0ABV3PCR6</accession>
<gene>
    <name evidence="2" type="ORF">AB1207_22035</name>
</gene>
<keyword evidence="1" id="KW-1133">Transmembrane helix</keyword>
<evidence type="ECO:0000313" key="3">
    <source>
        <dbReference type="Proteomes" id="UP001555826"/>
    </source>
</evidence>
<evidence type="ECO:0008006" key="4">
    <source>
        <dbReference type="Google" id="ProtNLM"/>
    </source>
</evidence>
<keyword evidence="1" id="KW-0472">Membrane</keyword>
<protein>
    <recommendedName>
        <fullName evidence="4">TrbC/VIRB2 family protein</fullName>
    </recommendedName>
</protein>
<dbReference type="Proteomes" id="UP001555826">
    <property type="component" value="Unassembled WGS sequence"/>
</dbReference>
<dbReference type="RefSeq" id="WP_367640783.1">
    <property type="nucleotide sequence ID" value="NZ_JBFNQN010000018.1"/>
</dbReference>
<organism evidence="2 3">
    <name type="scientific">Kineococcus endophyticus</name>
    <dbReference type="NCBI Taxonomy" id="1181883"/>
    <lineage>
        <taxon>Bacteria</taxon>
        <taxon>Bacillati</taxon>
        <taxon>Actinomycetota</taxon>
        <taxon>Actinomycetes</taxon>
        <taxon>Kineosporiales</taxon>
        <taxon>Kineosporiaceae</taxon>
        <taxon>Kineococcus</taxon>
    </lineage>
</organism>
<evidence type="ECO:0000256" key="1">
    <source>
        <dbReference type="SAM" id="Phobius"/>
    </source>
</evidence>